<accession>A0A6G7EDS6</accession>
<evidence type="ECO:0000256" key="3">
    <source>
        <dbReference type="ARBA" id="ARBA00023082"/>
    </source>
</evidence>
<dbReference type="GO" id="GO:0003677">
    <property type="term" value="F:DNA binding"/>
    <property type="evidence" value="ECO:0007669"/>
    <property type="project" value="InterPro"/>
</dbReference>
<dbReference type="GO" id="GO:0006352">
    <property type="term" value="P:DNA-templated transcription initiation"/>
    <property type="evidence" value="ECO:0007669"/>
    <property type="project" value="InterPro"/>
</dbReference>
<dbReference type="InterPro" id="IPR013325">
    <property type="entry name" value="RNA_pol_sigma_r2"/>
</dbReference>
<dbReference type="InterPro" id="IPR013324">
    <property type="entry name" value="RNA_pol_sigma_r3/r4-like"/>
</dbReference>
<dbReference type="Pfam" id="PF04542">
    <property type="entry name" value="Sigma70_r2"/>
    <property type="match status" value="1"/>
</dbReference>
<dbReference type="InterPro" id="IPR014284">
    <property type="entry name" value="RNA_pol_sigma-70_dom"/>
</dbReference>
<gene>
    <name evidence="8" type="primary">fecI_5</name>
    <name evidence="8" type="ORF">BREV_BREV_01520</name>
    <name evidence="7" type="ORF">GYM46_00555</name>
</gene>
<dbReference type="Gene3D" id="1.10.1740.10">
    <property type="match status" value="1"/>
</dbReference>
<dbReference type="InterPro" id="IPR039425">
    <property type="entry name" value="RNA_pol_sigma-70-like"/>
</dbReference>
<dbReference type="Pfam" id="PF08281">
    <property type="entry name" value="Sigma70_r4_2"/>
    <property type="match status" value="1"/>
</dbReference>
<dbReference type="InterPro" id="IPR036388">
    <property type="entry name" value="WH-like_DNA-bd_sf"/>
</dbReference>
<evidence type="ECO:0000313" key="10">
    <source>
        <dbReference type="Proteomes" id="UP000501325"/>
    </source>
</evidence>
<keyword evidence="9" id="KW-1185">Reference proteome</keyword>
<evidence type="ECO:0000256" key="2">
    <source>
        <dbReference type="ARBA" id="ARBA00023015"/>
    </source>
</evidence>
<dbReference type="InterPro" id="IPR013249">
    <property type="entry name" value="RNA_pol_sigma70_r4_t2"/>
</dbReference>
<dbReference type="Gene3D" id="1.10.10.10">
    <property type="entry name" value="Winged helix-like DNA-binding domain superfamily/Winged helix DNA-binding domain"/>
    <property type="match status" value="1"/>
</dbReference>
<name>A0A6G7EDS6_9CAUL</name>
<dbReference type="NCBIfam" id="TIGR02937">
    <property type="entry name" value="sigma70-ECF"/>
    <property type="match status" value="1"/>
</dbReference>
<evidence type="ECO:0000256" key="4">
    <source>
        <dbReference type="ARBA" id="ARBA00023163"/>
    </source>
</evidence>
<dbReference type="KEGG" id="bmed:GYM46_00555"/>
<feature type="domain" description="RNA polymerase sigma-70 region 2" evidence="5">
    <location>
        <begin position="14"/>
        <end position="74"/>
    </location>
</feature>
<dbReference type="EMBL" id="UXHF01000025">
    <property type="protein sequence ID" value="VDC49871.1"/>
    <property type="molecule type" value="Genomic_DNA"/>
</dbReference>
<evidence type="ECO:0000313" key="8">
    <source>
        <dbReference type="EMBL" id="VDC49871.1"/>
    </source>
</evidence>
<keyword evidence="4" id="KW-0804">Transcription</keyword>
<comment type="similarity">
    <text evidence="1">Belongs to the sigma-70 factor family. ECF subfamily.</text>
</comment>
<evidence type="ECO:0000256" key="1">
    <source>
        <dbReference type="ARBA" id="ARBA00010641"/>
    </source>
</evidence>
<sequence>MSHEHEVGQALVTHNRALLAYVRRRLASSADAEDVAQEAILRVLSRARVALITDPLSYAMRAARNILIDRARRSETTPFDDFGETDHQADGAASPLEALDMNQRLRLCQKALDAMPAVRREVFVRRRAGEESYEHIAGELNMSVEAVQKHYSRAAQTLRKTAEGRHVD</sequence>
<dbReference type="Proteomes" id="UP000289220">
    <property type="component" value="Unassembled WGS sequence"/>
</dbReference>
<keyword evidence="2" id="KW-0805">Transcription regulation</keyword>
<dbReference type="AlphaFoldDB" id="A0A6G7EDS6"/>
<evidence type="ECO:0000313" key="7">
    <source>
        <dbReference type="EMBL" id="QIH71604.1"/>
    </source>
</evidence>
<protein>
    <submittedName>
        <fullName evidence="8">Putative RNA polymerase sigma factor FecI</fullName>
    </submittedName>
    <submittedName>
        <fullName evidence="7">Sigma-70 family RNA polymerase sigma factor</fullName>
    </submittedName>
</protein>
<organism evidence="8 9">
    <name type="scientific">Brevundimonas mediterranea</name>
    <dbReference type="NCBI Taxonomy" id="74329"/>
    <lineage>
        <taxon>Bacteria</taxon>
        <taxon>Pseudomonadati</taxon>
        <taxon>Pseudomonadota</taxon>
        <taxon>Alphaproteobacteria</taxon>
        <taxon>Caulobacterales</taxon>
        <taxon>Caulobacteraceae</taxon>
        <taxon>Brevundimonas</taxon>
    </lineage>
</organism>
<dbReference type="InterPro" id="IPR007627">
    <property type="entry name" value="RNA_pol_sigma70_r2"/>
</dbReference>
<evidence type="ECO:0000313" key="9">
    <source>
        <dbReference type="Proteomes" id="UP000289220"/>
    </source>
</evidence>
<dbReference type="PANTHER" id="PTHR43133:SF63">
    <property type="entry name" value="RNA POLYMERASE SIGMA FACTOR FECI-RELATED"/>
    <property type="match status" value="1"/>
</dbReference>
<keyword evidence="3" id="KW-0731">Sigma factor</keyword>
<evidence type="ECO:0000259" key="6">
    <source>
        <dbReference type="Pfam" id="PF08281"/>
    </source>
</evidence>
<reference evidence="7 10" key="2">
    <citation type="submission" date="2020-01" db="EMBL/GenBank/DDBJ databases">
        <authorList>
            <person name="Wang S."/>
        </authorList>
    </citation>
    <scope>NUCLEOTIDE SEQUENCE [LARGE SCALE GENOMIC DNA]</scope>
    <source>
        <strain evidence="7 10">D151-2-6</strain>
    </source>
</reference>
<dbReference type="RefSeq" id="WP_164952572.1">
    <property type="nucleotide sequence ID" value="NZ_CP048751.1"/>
</dbReference>
<dbReference type="GO" id="GO:0016987">
    <property type="term" value="F:sigma factor activity"/>
    <property type="evidence" value="ECO:0007669"/>
    <property type="project" value="UniProtKB-KW"/>
</dbReference>
<dbReference type="SUPFAM" id="SSF88659">
    <property type="entry name" value="Sigma3 and sigma4 domains of RNA polymerase sigma factors"/>
    <property type="match status" value="1"/>
</dbReference>
<proteinExistence type="inferred from homology"/>
<reference evidence="8 9" key="1">
    <citation type="submission" date="2018-11" db="EMBL/GenBank/DDBJ databases">
        <authorList>
            <person name="Peiro R."/>
            <person name="Begona"/>
            <person name="Cbmso G."/>
            <person name="Lopez M."/>
            <person name="Gonzalez S."/>
            <person name="Sacristan E."/>
            <person name="Castillo E."/>
        </authorList>
    </citation>
    <scope>NUCLEOTIDE SEQUENCE [LARGE SCALE GENOMIC DNA]</scope>
    <source>
        <strain evidence="8">Brev_genome</strain>
    </source>
</reference>
<feature type="domain" description="RNA polymerase sigma factor 70 region 4 type 2" evidence="6">
    <location>
        <begin position="109"/>
        <end position="157"/>
    </location>
</feature>
<dbReference type="PANTHER" id="PTHR43133">
    <property type="entry name" value="RNA POLYMERASE ECF-TYPE SIGMA FACTO"/>
    <property type="match status" value="1"/>
</dbReference>
<dbReference type="Proteomes" id="UP000501325">
    <property type="component" value="Chromosome"/>
</dbReference>
<evidence type="ECO:0000259" key="5">
    <source>
        <dbReference type="Pfam" id="PF04542"/>
    </source>
</evidence>
<dbReference type="EMBL" id="CP048751">
    <property type="protein sequence ID" value="QIH71604.1"/>
    <property type="molecule type" value="Genomic_DNA"/>
</dbReference>
<dbReference type="SUPFAM" id="SSF88946">
    <property type="entry name" value="Sigma2 domain of RNA polymerase sigma factors"/>
    <property type="match status" value="1"/>
</dbReference>